<keyword evidence="4" id="KW-1185">Reference proteome</keyword>
<gene>
    <name evidence="3" type="ORF">HJG44_06415</name>
</gene>
<feature type="region of interest" description="Disordered" evidence="1">
    <location>
        <begin position="276"/>
        <end position="295"/>
    </location>
</feature>
<sequence>MLATFLNAKRAASDTFWGLKRLPWNFDRFEKLVFTAALSPIDQYVALNIAMRNDAIFEVSYAYWRIKRINKILEIYGEDFFRGKRILELGSGLSDIGAFFADLGAEVLCLEGRQETVRLARLKHRKVDRLRIEQHDLEQDFSRFGRFDLLIHFGLLYHIPDVDGHLSRCFAMADEIVLESVVCDSTNPEKIVLVEGNSNVIEECLHGTGSRPSPSYVERIAEENGFLVARHFTSDLNVDRLFVYDWEHKNDGNLGGWRNRRFWRFSRTKYHEGADRWTEPGNPSRITTRPSLKAI</sequence>
<dbReference type="EMBL" id="JABEPP010000002">
    <property type="protein sequence ID" value="NNM72026.1"/>
    <property type="molecule type" value="Genomic_DNA"/>
</dbReference>
<dbReference type="Proteomes" id="UP000564885">
    <property type="component" value="Unassembled WGS sequence"/>
</dbReference>
<evidence type="ECO:0000313" key="3">
    <source>
        <dbReference type="EMBL" id="NNM72026.1"/>
    </source>
</evidence>
<comment type="caution">
    <text evidence="3">The sequence shown here is derived from an EMBL/GenBank/DDBJ whole genome shotgun (WGS) entry which is preliminary data.</text>
</comment>
<dbReference type="InterPro" id="IPR013217">
    <property type="entry name" value="Methyltransf_12"/>
</dbReference>
<dbReference type="CDD" id="cd02440">
    <property type="entry name" value="AdoMet_MTases"/>
    <property type="match status" value="1"/>
</dbReference>
<proteinExistence type="predicted"/>
<evidence type="ECO:0000259" key="2">
    <source>
        <dbReference type="Pfam" id="PF08242"/>
    </source>
</evidence>
<dbReference type="InterPro" id="IPR029063">
    <property type="entry name" value="SAM-dependent_MTases_sf"/>
</dbReference>
<organism evidence="3 4">
    <name type="scientific">Enterovirga aerilata</name>
    <dbReference type="NCBI Taxonomy" id="2730920"/>
    <lineage>
        <taxon>Bacteria</taxon>
        <taxon>Pseudomonadati</taxon>
        <taxon>Pseudomonadota</taxon>
        <taxon>Alphaproteobacteria</taxon>
        <taxon>Hyphomicrobiales</taxon>
        <taxon>Methylobacteriaceae</taxon>
        <taxon>Enterovirga</taxon>
    </lineage>
</organism>
<accession>A0A849HWW2</accession>
<dbReference type="RefSeq" id="WP_171217533.1">
    <property type="nucleotide sequence ID" value="NZ_JABEPP010000002.1"/>
</dbReference>
<reference evidence="3 4" key="1">
    <citation type="submission" date="2020-04" db="EMBL/GenBank/DDBJ databases">
        <title>Enterovirga sp. isolate from soil.</title>
        <authorList>
            <person name="Chea S."/>
            <person name="Kim D.-U."/>
        </authorList>
    </citation>
    <scope>NUCLEOTIDE SEQUENCE [LARGE SCALE GENOMIC DNA]</scope>
    <source>
        <strain evidence="3 4">DB1703</strain>
    </source>
</reference>
<feature type="compositionally biased region" description="Polar residues" evidence="1">
    <location>
        <begin position="284"/>
        <end position="295"/>
    </location>
</feature>
<protein>
    <recommendedName>
        <fullName evidence="2">Methyltransferase type 12 domain-containing protein</fullName>
    </recommendedName>
</protein>
<dbReference type="Gene3D" id="3.40.50.150">
    <property type="entry name" value="Vaccinia Virus protein VP39"/>
    <property type="match status" value="1"/>
</dbReference>
<dbReference type="SUPFAM" id="SSF53335">
    <property type="entry name" value="S-adenosyl-L-methionine-dependent methyltransferases"/>
    <property type="match status" value="1"/>
</dbReference>
<dbReference type="AlphaFoldDB" id="A0A849HWW2"/>
<feature type="domain" description="Methyltransferase type 12" evidence="2">
    <location>
        <begin position="87"/>
        <end position="172"/>
    </location>
</feature>
<name>A0A849HWW2_9HYPH</name>
<dbReference type="Pfam" id="PF08242">
    <property type="entry name" value="Methyltransf_12"/>
    <property type="match status" value="1"/>
</dbReference>
<evidence type="ECO:0000313" key="4">
    <source>
        <dbReference type="Proteomes" id="UP000564885"/>
    </source>
</evidence>
<evidence type="ECO:0000256" key="1">
    <source>
        <dbReference type="SAM" id="MobiDB-lite"/>
    </source>
</evidence>